<evidence type="ECO:0000313" key="2">
    <source>
        <dbReference type="Proteomes" id="UP000565579"/>
    </source>
</evidence>
<dbReference type="Proteomes" id="UP000565579">
    <property type="component" value="Unassembled WGS sequence"/>
</dbReference>
<dbReference type="EMBL" id="JACHMI010000001">
    <property type="protein sequence ID" value="MBB6546957.1"/>
    <property type="molecule type" value="Genomic_DNA"/>
</dbReference>
<dbReference type="Pfam" id="PF02423">
    <property type="entry name" value="OCD_Mu_crystall"/>
    <property type="match status" value="1"/>
</dbReference>
<dbReference type="GO" id="GO:0005737">
    <property type="term" value="C:cytoplasm"/>
    <property type="evidence" value="ECO:0007669"/>
    <property type="project" value="TreeGrafter"/>
</dbReference>
<reference evidence="1 2" key="1">
    <citation type="submission" date="2020-08" db="EMBL/GenBank/DDBJ databases">
        <title>Sequencing the genomes of 1000 actinobacteria strains.</title>
        <authorList>
            <person name="Klenk H.-P."/>
        </authorList>
    </citation>
    <scope>NUCLEOTIDE SEQUENCE [LARGE SCALE GENOMIC DNA]</scope>
    <source>
        <strain evidence="1 2">DSM 43768</strain>
    </source>
</reference>
<dbReference type="InterPro" id="IPR036291">
    <property type="entry name" value="NAD(P)-bd_dom_sf"/>
</dbReference>
<sequence>MQVIAACHVRPITQVRVWGRNRERADLLASRLRDDLPEVEILAEDDHQRSARNADILITATASRQPFLRGSWLSEGQHVTAIGADDADKRELDSGCYARADRVVIDSRVLNQQCGDLPPALKQLKIQPDELG</sequence>
<name>A0A7X0NNZ7_9ACTN</name>
<proteinExistence type="predicted"/>
<keyword evidence="2" id="KW-1185">Reference proteome</keyword>
<protein>
    <submittedName>
        <fullName evidence="1">Ornithine cyclodeaminase/alanine dehydrogenase-like protein (Mu-crystallin family)</fullName>
    </submittedName>
</protein>
<evidence type="ECO:0000313" key="1">
    <source>
        <dbReference type="EMBL" id="MBB6546957.1"/>
    </source>
</evidence>
<gene>
    <name evidence="1" type="ORF">HD593_001752</name>
</gene>
<organism evidence="1 2">
    <name type="scientific">Nonomuraea rubra</name>
    <dbReference type="NCBI Taxonomy" id="46180"/>
    <lineage>
        <taxon>Bacteria</taxon>
        <taxon>Bacillati</taxon>
        <taxon>Actinomycetota</taxon>
        <taxon>Actinomycetes</taxon>
        <taxon>Streptosporangiales</taxon>
        <taxon>Streptosporangiaceae</taxon>
        <taxon>Nonomuraea</taxon>
    </lineage>
</organism>
<dbReference type="InterPro" id="IPR003462">
    <property type="entry name" value="ODC_Mu_crystall"/>
</dbReference>
<accession>A0A7X0NNZ7</accession>
<dbReference type="Gene3D" id="3.40.50.720">
    <property type="entry name" value="NAD(P)-binding Rossmann-like Domain"/>
    <property type="match status" value="1"/>
</dbReference>
<comment type="caution">
    <text evidence="1">The sequence shown here is derived from an EMBL/GenBank/DDBJ whole genome shotgun (WGS) entry which is preliminary data.</text>
</comment>
<dbReference type="SUPFAM" id="SSF51735">
    <property type="entry name" value="NAD(P)-binding Rossmann-fold domains"/>
    <property type="match status" value="1"/>
</dbReference>
<dbReference type="AlphaFoldDB" id="A0A7X0NNZ7"/>
<dbReference type="PANTHER" id="PTHR13812:SF19">
    <property type="entry name" value="KETIMINE REDUCTASE MU-CRYSTALLIN"/>
    <property type="match status" value="1"/>
</dbReference>
<dbReference type="PANTHER" id="PTHR13812">
    <property type="entry name" value="KETIMINE REDUCTASE MU-CRYSTALLIN"/>
    <property type="match status" value="1"/>
</dbReference>